<dbReference type="InterPro" id="IPR029058">
    <property type="entry name" value="AB_hydrolase_fold"/>
</dbReference>
<evidence type="ECO:0000313" key="7">
    <source>
        <dbReference type="Proteomes" id="UP000186303"/>
    </source>
</evidence>
<dbReference type="Pfam" id="PF03959">
    <property type="entry name" value="FSH1"/>
    <property type="match status" value="1"/>
</dbReference>
<protein>
    <submittedName>
        <fullName evidence="6">Similar to S.cerevisiae protein FSH3 (Putative serine hydrolase)</fullName>
    </submittedName>
</protein>
<dbReference type="GO" id="GO:0016787">
    <property type="term" value="F:hydrolase activity"/>
    <property type="evidence" value="ECO:0007669"/>
    <property type="project" value="UniProtKB-KW"/>
</dbReference>
<reference evidence="7" key="1">
    <citation type="journal article" date="2017" name="Nucleic Acids Res.">
        <title>Proteogenomics produces comprehensive and highly accurate protein-coding gene annotation in a complete genome assembly of Malassezia sympodialis.</title>
        <authorList>
            <person name="Zhu Y."/>
            <person name="Engstroem P.G."/>
            <person name="Tellgren-Roth C."/>
            <person name="Baudo C.D."/>
            <person name="Kennell J.C."/>
            <person name="Sun S."/>
            <person name="Billmyre R.B."/>
            <person name="Schroeder M.S."/>
            <person name="Andersson A."/>
            <person name="Holm T."/>
            <person name="Sigurgeirsson B."/>
            <person name="Wu G."/>
            <person name="Sankaranarayanan S.R."/>
            <person name="Siddharthan R."/>
            <person name="Sanyal K."/>
            <person name="Lundeberg J."/>
            <person name="Nystedt B."/>
            <person name="Boekhout T."/>
            <person name="Dawson T.L. Jr."/>
            <person name="Heitman J."/>
            <person name="Scheynius A."/>
            <person name="Lehtioe J."/>
        </authorList>
    </citation>
    <scope>NUCLEOTIDE SEQUENCE [LARGE SCALE GENOMIC DNA]</scope>
    <source>
        <strain evidence="7">ATCC 42132</strain>
    </source>
</reference>
<dbReference type="InterPro" id="IPR050593">
    <property type="entry name" value="LovG"/>
</dbReference>
<dbReference type="STRING" id="1230383.A0A1M8A2E4"/>
<name>A0A1M8A2E4_MALS4</name>
<evidence type="ECO:0000256" key="3">
    <source>
        <dbReference type="ARBA" id="ARBA00048461"/>
    </source>
</evidence>
<dbReference type="GO" id="GO:0005737">
    <property type="term" value="C:cytoplasm"/>
    <property type="evidence" value="ECO:0007669"/>
    <property type="project" value="TreeGrafter"/>
</dbReference>
<dbReference type="PANTHER" id="PTHR48070:SF6">
    <property type="entry name" value="ESTERASE OVCA2"/>
    <property type="match status" value="1"/>
</dbReference>
<accession>A0A1M8A2E4</accession>
<comment type="catalytic activity">
    <reaction evidence="3">
        <text>a monoacylglycerol + H2O = glycerol + a fatty acid + H(+)</text>
        <dbReference type="Rhea" id="RHEA:15245"/>
        <dbReference type="ChEBI" id="CHEBI:15377"/>
        <dbReference type="ChEBI" id="CHEBI:15378"/>
        <dbReference type="ChEBI" id="CHEBI:17408"/>
        <dbReference type="ChEBI" id="CHEBI:17754"/>
        <dbReference type="ChEBI" id="CHEBI:28868"/>
    </reaction>
</comment>
<evidence type="ECO:0000313" key="6">
    <source>
        <dbReference type="EMBL" id="SHO76606.1"/>
    </source>
</evidence>
<feature type="region of interest" description="Disordered" evidence="4">
    <location>
        <begin position="53"/>
        <end position="73"/>
    </location>
</feature>
<evidence type="ECO:0000256" key="2">
    <source>
        <dbReference type="ARBA" id="ARBA00047591"/>
    </source>
</evidence>
<sequence length="258" mass="28464">MAAPAPGKKLRVLLLHGYAMNQFSFRKRLMALQKECKDIAEFVFANGPHHVQAFPNAANPDPPPPSPDDPLEKQPRAWWMSREEGYVGWESAIQSLAQLSREQGPFDGVLGFSQGGTAAAVVAASIEHPELLPENLEAIQTTPLKFMISVSGFRPNDSAFDPLFSVPLQTPSLIIYGQNDSIVSFERTQTLIDVCAHARVVRHPGEHYLPTPSPWRKFLTACMKAWASGDDTWKTISPPVSDTSAQEATDDAQSWTRL</sequence>
<organism evidence="6 7">
    <name type="scientific">Malassezia sympodialis (strain ATCC 42132)</name>
    <name type="common">Atopic eczema-associated yeast</name>
    <dbReference type="NCBI Taxonomy" id="1230383"/>
    <lineage>
        <taxon>Eukaryota</taxon>
        <taxon>Fungi</taxon>
        <taxon>Dikarya</taxon>
        <taxon>Basidiomycota</taxon>
        <taxon>Ustilaginomycotina</taxon>
        <taxon>Malasseziomycetes</taxon>
        <taxon>Malasseziales</taxon>
        <taxon>Malasseziaceae</taxon>
        <taxon>Malassezia</taxon>
    </lineage>
</organism>
<evidence type="ECO:0000256" key="4">
    <source>
        <dbReference type="SAM" id="MobiDB-lite"/>
    </source>
</evidence>
<dbReference type="Proteomes" id="UP000186303">
    <property type="component" value="Chromosome 2"/>
</dbReference>
<proteinExistence type="predicted"/>
<gene>
    <name evidence="6" type="ORF">MSYG_0944</name>
</gene>
<dbReference type="PANTHER" id="PTHR48070">
    <property type="entry name" value="ESTERASE OVCA2"/>
    <property type="match status" value="1"/>
</dbReference>
<dbReference type="OrthoDB" id="2094269at2759"/>
<dbReference type="InterPro" id="IPR005645">
    <property type="entry name" value="FSH-like_dom"/>
</dbReference>
<comment type="catalytic activity">
    <reaction evidence="2">
        <text>a diacylglycerol + H2O = a monoacylglycerol + a fatty acid + H(+)</text>
        <dbReference type="Rhea" id="RHEA:32731"/>
        <dbReference type="ChEBI" id="CHEBI:15377"/>
        <dbReference type="ChEBI" id="CHEBI:15378"/>
        <dbReference type="ChEBI" id="CHEBI:17408"/>
        <dbReference type="ChEBI" id="CHEBI:18035"/>
        <dbReference type="ChEBI" id="CHEBI:28868"/>
    </reaction>
</comment>
<dbReference type="GO" id="GO:0005634">
    <property type="term" value="C:nucleus"/>
    <property type="evidence" value="ECO:0007669"/>
    <property type="project" value="TreeGrafter"/>
</dbReference>
<dbReference type="SUPFAM" id="SSF53474">
    <property type="entry name" value="alpha/beta-Hydrolases"/>
    <property type="match status" value="1"/>
</dbReference>
<evidence type="ECO:0000259" key="5">
    <source>
        <dbReference type="Pfam" id="PF03959"/>
    </source>
</evidence>
<keyword evidence="1 6" id="KW-0378">Hydrolase</keyword>
<keyword evidence="7" id="KW-1185">Reference proteome</keyword>
<dbReference type="OMA" id="EEPRGWW"/>
<evidence type="ECO:0000256" key="1">
    <source>
        <dbReference type="ARBA" id="ARBA00022801"/>
    </source>
</evidence>
<feature type="domain" description="Serine hydrolase" evidence="5">
    <location>
        <begin position="8"/>
        <end position="217"/>
    </location>
</feature>
<dbReference type="VEuPathDB" id="FungiDB:MSYG_0944"/>
<feature type="region of interest" description="Disordered" evidence="4">
    <location>
        <begin position="236"/>
        <end position="258"/>
    </location>
</feature>
<dbReference type="AlphaFoldDB" id="A0A1M8A2E4"/>
<dbReference type="Gene3D" id="3.40.50.1820">
    <property type="entry name" value="alpha/beta hydrolase"/>
    <property type="match status" value="1"/>
</dbReference>
<dbReference type="EMBL" id="LT671822">
    <property type="protein sequence ID" value="SHO76606.1"/>
    <property type="molecule type" value="Genomic_DNA"/>
</dbReference>